<feature type="transmembrane region" description="Helical" evidence="6">
    <location>
        <begin position="60"/>
        <end position="83"/>
    </location>
</feature>
<dbReference type="GO" id="GO:0005886">
    <property type="term" value="C:plasma membrane"/>
    <property type="evidence" value="ECO:0007669"/>
    <property type="project" value="UniProtKB-SubCell"/>
</dbReference>
<evidence type="ECO:0000256" key="3">
    <source>
        <dbReference type="ARBA" id="ARBA00022692"/>
    </source>
</evidence>
<dbReference type="AlphaFoldDB" id="A0A4P5P8X6"/>
<name>A0A4P5P8X6_9ENTE</name>
<feature type="transmembrane region" description="Helical" evidence="6">
    <location>
        <begin position="111"/>
        <end position="136"/>
    </location>
</feature>
<feature type="transmembrane region" description="Helical" evidence="6">
    <location>
        <begin position="632"/>
        <end position="655"/>
    </location>
</feature>
<dbReference type="Pfam" id="PF02687">
    <property type="entry name" value="FtsX"/>
    <property type="match status" value="1"/>
</dbReference>
<evidence type="ECO:0000256" key="1">
    <source>
        <dbReference type="ARBA" id="ARBA00004651"/>
    </source>
</evidence>
<dbReference type="InterPro" id="IPR052536">
    <property type="entry name" value="ABC-4_Integral_Memb_Prot"/>
</dbReference>
<keyword evidence="2" id="KW-1003">Cell membrane</keyword>
<dbReference type="RefSeq" id="WP_146622436.1">
    <property type="nucleotide sequence ID" value="NZ_BJCC01000014.1"/>
</dbReference>
<evidence type="ECO:0000256" key="2">
    <source>
        <dbReference type="ARBA" id="ARBA00022475"/>
    </source>
</evidence>
<organism evidence="8 9">
    <name type="scientific">Enterococcus florum</name>
    <dbReference type="NCBI Taxonomy" id="2480627"/>
    <lineage>
        <taxon>Bacteria</taxon>
        <taxon>Bacillati</taxon>
        <taxon>Bacillota</taxon>
        <taxon>Bacilli</taxon>
        <taxon>Lactobacillales</taxon>
        <taxon>Enterococcaceae</taxon>
        <taxon>Enterococcus</taxon>
    </lineage>
</organism>
<dbReference type="Proteomes" id="UP000290567">
    <property type="component" value="Unassembled WGS sequence"/>
</dbReference>
<keyword evidence="5 6" id="KW-0472">Membrane</keyword>
<comment type="caution">
    <text evidence="8">The sequence shown here is derived from an EMBL/GenBank/DDBJ whole genome shotgun (WGS) entry which is preliminary data.</text>
</comment>
<dbReference type="InterPro" id="IPR003838">
    <property type="entry name" value="ABC3_permease_C"/>
</dbReference>
<keyword evidence="9" id="KW-1185">Reference proteome</keyword>
<evidence type="ECO:0000259" key="7">
    <source>
        <dbReference type="Pfam" id="PF02687"/>
    </source>
</evidence>
<evidence type="ECO:0000256" key="5">
    <source>
        <dbReference type="ARBA" id="ARBA00023136"/>
    </source>
</evidence>
<evidence type="ECO:0000313" key="8">
    <source>
        <dbReference type="EMBL" id="GCF93996.1"/>
    </source>
</evidence>
<accession>A0A4P5P8X6</accession>
<feature type="domain" description="ABC3 transporter permease C-terminal" evidence="7">
    <location>
        <begin position="62"/>
        <end position="178"/>
    </location>
</feature>
<feature type="transmembrane region" description="Helical" evidence="6">
    <location>
        <begin position="205"/>
        <end position="229"/>
    </location>
</feature>
<feature type="transmembrane region" description="Helical" evidence="6">
    <location>
        <begin position="285"/>
        <end position="306"/>
    </location>
</feature>
<evidence type="ECO:0000313" key="9">
    <source>
        <dbReference type="Proteomes" id="UP000290567"/>
    </source>
</evidence>
<feature type="transmembrane region" description="Helical" evidence="6">
    <location>
        <begin position="20"/>
        <end position="40"/>
    </location>
</feature>
<dbReference type="OrthoDB" id="1838031at2"/>
<dbReference type="EMBL" id="BJCC01000014">
    <property type="protein sequence ID" value="GCF93996.1"/>
    <property type="molecule type" value="Genomic_DNA"/>
</dbReference>
<keyword evidence="3 6" id="KW-0812">Transmembrane</keyword>
<feature type="transmembrane region" description="Helical" evidence="6">
    <location>
        <begin position="156"/>
        <end position="178"/>
    </location>
</feature>
<evidence type="ECO:0000256" key="4">
    <source>
        <dbReference type="ARBA" id="ARBA00022989"/>
    </source>
</evidence>
<feature type="transmembrane region" description="Helical" evidence="6">
    <location>
        <begin position="235"/>
        <end position="257"/>
    </location>
</feature>
<protein>
    <submittedName>
        <fullName evidence="8">ABC transporter permease</fullName>
    </submittedName>
</protein>
<gene>
    <name evidence="8" type="ORF">NRIC_18870</name>
</gene>
<proteinExistence type="predicted"/>
<dbReference type="PANTHER" id="PTHR46795:SF3">
    <property type="entry name" value="ABC TRANSPORTER PERMEASE"/>
    <property type="match status" value="1"/>
</dbReference>
<sequence length="699" mass="79990">MKLTMPSLLKKLRKYNFRQYAQFLFCVTFSVLLVTSYAVMLYSTLVQRTFPEGGDSRKQIWMIFAVALLGCLIFIMYSTSLFLKYKSRETGVFLALGAKKSYLAKQLTNEILRLMGSCILMGIIGGIGIALLIWQLCKLFLKDLESMVFGFTLNGVFIGIAFGMSALVLVLIQVILFAKRTDVMEILYHHQKNEPLKMVNKRNGVFGVLMLFSGLFLGFVVPMIAGTVFNRNLSGIWSVTYLLSLVGIYRIMTYMIMKNKPGKNPQHYYNRLISSSMMKFQGRQMVRNMSITVLLLAAAMFSSFYAPQLSTANQPVLKSPVDYGLHYPATEDEIDKKDLNHLAKEYGVTISDYREIVFSELLASGVERDWTDDGKLIETHVEDYQLADFIDSTTFNKQTNNQVSLNQGQYYKVNFTEQAESFYEKNDDLDQVTNPLTKQKLKLRFKGTIECQELTNNGNQRYILNDSDYQMIRAGLSKEYQNQQILFNVSDLEASYPFAKAVYKQFVDQASKKMAVSKEYDRYQHAKALAENRQANGLSSMNLSEESRDLMEYWKYYPTIKIIYQKEFVRNTFVFFLVFIYVAVICLAAVGVILYTRSATMGIMNKQLFDDLKRLGANNQYIKQCITRQLNMIFIVPAVVATVLISVFTGLMFWMNDNQLSSSEISAAKMDVAIVLMIAAFLGIIYYASMRKIKQILDI</sequence>
<comment type="subcellular location">
    <subcellularLocation>
        <location evidence="1">Cell membrane</location>
        <topology evidence="1">Multi-pass membrane protein</topology>
    </subcellularLocation>
</comment>
<feature type="transmembrane region" description="Helical" evidence="6">
    <location>
        <begin position="667"/>
        <end position="688"/>
    </location>
</feature>
<reference evidence="9" key="1">
    <citation type="submission" date="2019-02" db="EMBL/GenBank/DDBJ databases">
        <title>Draft genome sequence of Enterococcus sp. Gos25-1.</title>
        <authorList>
            <person name="Tanaka N."/>
            <person name="Shiwa Y."/>
            <person name="Fujita N."/>
        </authorList>
    </citation>
    <scope>NUCLEOTIDE SEQUENCE [LARGE SCALE GENOMIC DNA]</scope>
    <source>
        <strain evidence="9">Gos25-1</strain>
    </source>
</reference>
<dbReference type="PANTHER" id="PTHR46795">
    <property type="entry name" value="ABC TRANSPORTER PERMEASE-RELATED-RELATED"/>
    <property type="match status" value="1"/>
</dbReference>
<feature type="transmembrane region" description="Helical" evidence="6">
    <location>
        <begin position="573"/>
        <end position="596"/>
    </location>
</feature>
<evidence type="ECO:0000256" key="6">
    <source>
        <dbReference type="SAM" id="Phobius"/>
    </source>
</evidence>
<keyword evidence="4 6" id="KW-1133">Transmembrane helix</keyword>